<dbReference type="EMBL" id="OJIN01000020">
    <property type="protein sequence ID" value="SPD72097.1"/>
    <property type="molecule type" value="Genomic_DNA"/>
</dbReference>
<organism evidence="2">
    <name type="scientific">uncultured Desulfobacterium sp</name>
    <dbReference type="NCBI Taxonomy" id="201089"/>
    <lineage>
        <taxon>Bacteria</taxon>
        <taxon>Pseudomonadati</taxon>
        <taxon>Thermodesulfobacteriota</taxon>
        <taxon>Desulfobacteria</taxon>
        <taxon>Desulfobacterales</taxon>
        <taxon>Desulfobacteriaceae</taxon>
        <taxon>Desulfobacterium</taxon>
        <taxon>environmental samples</taxon>
    </lineage>
</organism>
<evidence type="ECO:0000313" key="2">
    <source>
        <dbReference type="EMBL" id="SPD72097.1"/>
    </source>
</evidence>
<dbReference type="InterPro" id="IPR038720">
    <property type="entry name" value="YprB_RNase_H-like_dom"/>
</dbReference>
<dbReference type="PANTHER" id="PTHR38462:SF1">
    <property type="entry name" value="YPRB RIBONUCLEASE H-LIKE DOMAIN-CONTAINING PROTEIN"/>
    <property type="match status" value="1"/>
</dbReference>
<feature type="domain" description="YprB ribonuclease H-like" evidence="1">
    <location>
        <begin position="85"/>
        <end position="234"/>
    </location>
</feature>
<name>A0A445MRJ6_9BACT</name>
<dbReference type="InterPro" id="IPR012337">
    <property type="entry name" value="RNaseH-like_sf"/>
</dbReference>
<accession>A0A445MRJ6</accession>
<protein>
    <recommendedName>
        <fullName evidence="1">YprB ribonuclease H-like domain-containing protein</fullName>
    </recommendedName>
</protein>
<dbReference type="InterPro" id="IPR036397">
    <property type="entry name" value="RNaseH_sf"/>
</dbReference>
<proteinExistence type="predicted"/>
<sequence length="247" mass="28402">MLENTFIHIQGIGHKTERGLWRRGIKSWRQFLEYDGIIFSKGRDQFVRDELAESLNNLGNIGFFAERLSTHEMWRVFDSFREKAVYLDIETSGGYQGVDEITVIGIYDGHAVNTFVTGINLDKFEVAIAEYDLIVTFNGSLFDLPFIRRSFPNIYLPPGHIDLRFLLKRLGFAGGLKKIEKVFDIKRDPQIDGMSGYDAVSLWKSYQWGDRAALDTLIQYNRADIVNLEPLMEIAFDRMKTTLGLEA</sequence>
<dbReference type="SUPFAM" id="SSF53098">
    <property type="entry name" value="Ribonuclease H-like"/>
    <property type="match status" value="1"/>
</dbReference>
<gene>
    <name evidence="2" type="ORF">PITCH_A1160001</name>
</gene>
<dbReference type="Pfam" id="PF13482">
    <property type="entry name" value="RNase_H_2"/>
    <property type="match status" value="1"/>
</dbReference>
<dbReference type="PANTHER" id="PTHR38462">
    <property type="entry name" value="EXONUCLEASE-LIKE PROTEIN"/>
    <property type="match status" value="1"/>
</dbReference>
<dbReference type="AlphaFoldDB" id="A0A445MRJ6"/>
<reference evidence="2" key="1">
    <citation type="submission" date="2018-01" db="EMBL/GenBank/DDBJ databases">
        <authorList>
            <person name="Regsiter A."/>
            <person name="William W."/>
        </authorList>
    </citation>
    <scope>NUCLEOTIDE SEQUENCE</scope>
    <source>
        <strain evidence="2">TRIP AH-1</strain>
    </source>
</reference>
<evidence type="ECO:0000259" key="1">
    <source>
        <dbReference type="Pfam" id="PF13482"/>
    </source>
</evidence>
<dbReference type="GO" id="GO:0003676">
    <property type="term" value="F:nucleic acid binding"/>
    <property type="evidence" value="ECO:0007669"/>
    <property type="project" value="InterPro"/>
</dbReference>
<dbReference type="Gene3D" id="3.30.420.10">
    <property type="entry name" value="Ribonuclease H-like superfamily/Ribonuclease H"/>
    <property type="match status" value="1"/>
</dbReference>